<proteinExistence type="predicted"/>
<reference evidence="2" key="1">
    <citation type="submission" date="2020-05" db="EMBL/GenBank/DDBJ databases">
        <authorList>
            <person name="Zhu T."/>
            <person name="Keshari N."/>
            <person name="Lu X."/>
        </authorList>
    </citation>
    <scope>NUCLEOTIDE SEQUENCE</scope>
    <source>
        <strain evidence="2">NK1-12</strain>
    </source>
</reference>
<evidence type="ECO:0000313" key="2">
    <source>
        <dbReference type="EMBL" id="WNZ25407.1"/>
    </source>
</evidence>
<organism evidence="2">
    <name type="scientific">Leptolyngbya sp. NK1-12</name>
    <dbReference type="NCBI Taxonomy" id="2547451"/>
    <lineage>
        <taxon>Bacteria</taxon>
        <taxon>Bacillati</taxon>
        <taxon>Cyanobacteriota</taxon>
        <taxon>Cyanophyceae</taxon>
        <taxon>Leptolyngbyales</taxon>
        <taxon>Leptolyngbyaceae</taxon>
        <taxon>Leptolyngbya group</taxon>
        <taxon>Leptolyngbya</taxon>
    </lineage>
</organism>
<dbReference type="AlphaFoldDB" id="A0AA96WWQ9"/>
<protein>
    <submittedName>
        <fullName evidence="2">Uncharacterized protein</fullName>
    </submittedName>
</protein>
<name>A0AA96WWQ9_9CYAN</name>
<keyword evidence="1" id="KW-1133">Transmembrane helix</keyword>
<dbReference type="EMBL" id="CP053586">
    <property type="protein sequence ID" value="WNZ25407.1"/>
    <property type="molecule type" value="Genomic_DNA"/>
</dbReference>
<sequence>MITRTSPRVRNLYLPIFAGLFTIVITQVFMTTPAQATCEYQGQIYETGETVGPYVCMPDGSWQPQ</sequence>
<gene>
    <name evidence="2" type="ORF">HJG54_22835</name>
</gene>
<feature type="transmembrane region" description="Helical" evidence="1">
    <location>
        <begin position="12"/>
        <end position="30"/>
    </location>
</feature>
<accession>A0AA96WWQ9</accession>
<keyword evidence="1" id="KW-0472">Membrane</keyword>
<dbReference type="RefSeq" id="WP_316431552.1">
    <property type="nucleotide sequence ID" value="NZ_CP053586.1"/>
</dbReference>
<keyword evidence="1" id="KW-0812">Transmembrane</keyword>
<evidence type="ECO:0000256" key="1">
    <source>
        <dbReference type="SAM" id="Phobius"/>
    </source>
</evidence>